<accession>A0ABD1FBF3</accession>
<keyword evidence="3" id="KW-1185">Reference proteome</keyword>
<name>A0ABD1FBF3_HYPHA</name>
<proteinExistence type="predicted"/>
<organism evidence="2 3">
    <name type="scientific">Hypothenemus hampei</name>
    <name type="common">Coffee berry borer</name>
    <dbReference type="NCBI Taxonomy" id="57062"/>
    <lineage>
        <taxon>Eukaryota</taxon>
        <taxon>Metazoa</taxon>
        <taxon>Ecdysozoa</taxon>
        <taxon>Arthropoda</taxon>
        <taxon>Hexapoda</taxon>
        <taxon>Insecta</taxon>
        <taxon>Pterygota</taxon>
        <taxon>Neoptera</taxon>
        <taxon>Endopterygota</taxon>
        <taxon>Coleoptera</taxon>
        <taxon>Polyphaga</taxon>
        <taxon>Cucujiformia</taxon>
        <taxon>Curculionidae</taxon>
        <taxon>Scolytinae</taxon>
        <taxon>Hypothenemus</taxon>
    </lineage>
</organism>
<evidence type="ECO:0000256" key="1">
    <source>
        <dbReference type="SAM" id="MobiDB-lite"/>
    </source>
</evidence>
<feature type="compositionally biased region" description="Low complexity" evidence="1">
    <location>
        <begin position="224"/>
        <end position="240"/>
    </location>
</feature>
<comment type="caution">
    <text evidence="2">The sequence shown here is derived from an EMBL/GenBank/DDBJ whole genome shotgun (WGS) entry which is preliminary data.</text>
</comment>
<reference evidence="2 3" key="1">
    <citation type="submission" date="2024-05" db="EMBL/GenBank/DDBJ databases">
        <title>Genetic variation in Jamaican populations of the coffee berry borer (Hypothenemus hampei).</title>
        <authorList>
            <person name="Errbii M."/>
            <person name="Myrie A."/>
        </authorList>
    </citation>
    <scope>NUCLEOTIDE SEQUENCE [LARGE SCALE GENOMIC DNA]</scope>
    <source>
        <strain evidence="2">JA-Hopewell-2020-01-JO</strain>
        <tissue evidence="2">Whole body</tissue>
    </source>
</reference>
<sequence>MAGVFFTSGSLRAKVSCAKIVTIILVTLGVASATNTDLWKNPCSNHPVRHVRSTAEKELNFFITTLNKDMFRELKNLYPKNLKKVRGKCPPYHKLIGPVRTAVNVTVAHQRFHLSMLEFAAFLDKLKDIPVSTSTDFAFEKRKEIYEKTKDTLRLTICEFNETILNEFNLQPLTNSVKGRTTRCLPDKADLSRMQMLDMQFFKKLKKFFTQGKKILKRRKKNSESSGRLSSSGGSVRTKH</sequence>
<protein>
    <submittedName>
        <fullName evidence="2">Uncharacterized protein</fullName>
    </submittedName>
</protein>
<evidence type="ECO:0000313" key="2">
    <source>
        <dbReference type="EMBL" id="KAL1516422.1"/>
    </source>
</evidence>
<dbReference type="AlphaFoldDB" id="A0ABD1FBF3"/>
<dbReference type="Proteomes" id="UP001566132">
    <property type="component" value="Unassembled WGS sequence"/>
</dbReference>
<dbReference type="EMBL" id="JBDJPC010000001">
    <property type="protein sequence ID" value="KAL1516422.1"/>
    <property type="molecule type" value="Genomic_DNA"/>
</dbReference>
<gene>
    <name evidence="2" type="ORF">ABEB36_000340</name>
</gene>
<evidence type="ECO:0000313" key="3">
    <source>
        <dbReference type="Proteomes" id="UP001566132"/>
    </source>
</evidence>
<feature type="region of interest" description="Disordered" evidence="1">
    <location>
        <begin position="216"/>
        <end position="240"/>
    </location>
</feature>